<name>A0A0E9R9Y0_ANGAN</name>
<sequence>MDLISKGKLKSGILRLDILPDQFAFVCHSIILNTNGLKTSQVHKFHNLDAENDNV</sequence>
<dbReference type="EMBL" id="GBXM01082683">
    <property type="protein sequence ID" value="JAH25894.1"/>
    <property type="molecule type" value="Transcribed_RNA"/>
</dbReference>
<proteinExistence type="predicted"/>
<dbReference type="AlphaFoldDB" id="A0A0E9R9Y0"/>
<organism evidence="1">
    <name type="scientific">Anguilla anguilla</name>
    <name type="common">European freshwater eel</name>
    <name type="synonym">Muraena anguilla</name>
    <dbReference type="NCBI Taxonomy" id="7936"/>
    <lineage>
        <taxon>Eukaryota</taxon>
        <taxon>Metazoa</taxon>
        <taxon>Chordata</taxon>
        <taxon>Craniata</taxon>
        <taxon>Vertebrata</taxon>
        <taxon>Euteleostomi</taxon>
        <taxon>Actinopterygii</taxon>
        <taxon>Neopterygii</taxon>
        <taxon>Teleostei</taxon>
        <taxon>Anguilliformes</taxon>
        <taxon>Anguillidae</taxon>
        <taxon>Anguilla</taxon>
    </lineage>
</organism>
<reference evidence="1" key="2">
    <citation type="journal article" date="2015" name="Fish Shellfish Immunol.">
        <title>Early steps in the European eel (Anguilla anguilla)-Vibrio vulnificus interaction in the gills: Role of the RtxA13 toxin.</title>
        <authorList>
            <person name="Callol A."/>
            <person name="Pajuelo D."/>
            <person name="Ebbesson L."/>
            <person name="Teles M."/>
            <person name="MacKenzie S."/>
            <person name="Amaro C."/>
        </authorList>
    </citation>
    <scope>NUCLEOTIDE SEQUENCE</scope>
</reference>
<accession>A0A0E9R9Y0</accession>
<evidence type="ECO:0000313" key="1">
    <source>
        <dbReference type="EMBL" id="JAH25894.1"/>
    </source>
</evidence>
<dbReference type="EMBL" id="GBXM01073214">
    <property type="protein sequence ID" value="JAH35363.1"/>
    <property type="molecule type" value="Transcribed_RNA"/>
</dbReference>
<reference evidence="1" key="1">
    <citation type="submission" date="2014-11" db="EMBL/GenBank/DDBJ databases">
        <authorList>
            <person name="Amaro Gonzalez C."/>
        </authorList>
    </citation>
    <scope>NUCLEOTIDE SEQUENCE</scope>
</reference>
<protein>
    <submittedName>
        <fullName evidence="1">Uncharacterized protein</fullName>
    </submittedName>
</protein>